<feature type="transmembrane region" description="Helical" evidence="9">
    <location>
        <begin position="559"/>
        <end position="579"/>
    </location>
</feature>
<dbReference type="GO" id="GO:0006874">
    <property type="term" value="P:intracellular calcium ion homeostasis"/>
    <property type="evidence" value="ECO:0007669"/>
    <property type="project" value="TreeGrafter"/>
</dbReference>
<keyword evidence="10" id="KW-0732">Signal</keyword>
<evidence type="ECO:0000256" key="7">
    <source>
        <dbReference type="ARBA" id="ARBA00023065"/>
    </source>
</evidence>
<evidence type="ECO:0000313" key="12">
    <source>
        <dbReference type="EMBL" id="GAA0163695.1"/>
    </source>
</evidence>
<dbReference type="Gene3D" id="1.10.238.10">
    <property type="entry name" value="EF-hand"/>
    <property type="match status" value="1"/>
</dbReference>
<evidence type="ECO:0000313" key="13">
    <source>
        <dbReference type="Proteomes" id="UP001454036"/>
    </source>
</evidence>
<dbReference type="PROSITE" id="PS50222">
    <property type="entry name" value="EF_HAND_2"/>
    <property type="match status" value="1"/>
</dbReference>
<evidence type="ECO:0000256" key="2">
    <source>
        <dbReference type="ARBA" id="ARBA00022448"/>
    </source>
</evidence>
<dbReference type="InterPro" id="IPR002048">
    <property type="entry name" value="EF_hand_dom"/>
</dbReference>
<reference evidence="12 13" key="1">
    <citation type="submission" date="2024-01" db="EMBL/GenBank/DDBJ databases">
        <title>The complete chloroplast genome sequence of Lithospermum erythrorhizon: insights into the phylogenetic relationship among Boraginaceae species and the maternal lineages of purple gromwells.</title>
        <authorList>
            <person name="Okada T."/>
            <person name="Watanabe K."/>
        </authorList>
    </citation>
    <scope>NUCLEOTIDE SEQUENCE [LARGE SCALE GENOMIC DNA]</scope>
</reference>
<keyword evidence="5" id="KW-0106">Calcium</keyword>
<keyword evidence="7" id="KW-0406">Ion transport</keyword>
<dbReference type="Pfam" id="PF01699">
    <property type="entry name" value="Na_Ca_ex"/>
    <property type="match status" value="1"/>
</dbReference>
<dbReference type="Proteomes" id="UP001454036">
    <property type="component" value="Unassembled WGS sequence"/>
</dbReference>
<feature type="signal peptide" evidence="10">
    <location>
        <begin position="1"/>
        <end position="22"/>
    </location>
</feature>
<feature type="transmembrane region" description="Helical" evidence="9">
    <location>
        <begin position="101"/>
        <end position="129"/>
    </location>
</feature>
<evidence type="ECO:0000256" key="5">
    <source>
        <dbReference type="ARBA" id="ARBA00022837"/>
    </source>
</evidence>
<comment type="caution">
    <text evidence="12">The sequence shown here is derived from an EMBL/GenBank/DDBJ whole genome shotgun (WGS) entry which is preliminary data.</text>
</comment>
<evidence type="ECO:0000256" key="1">
    <source>
        <dbReference type="ARBA" id="ARBA00004127"/>
    </source>
</evidence>
<evidence type="ECO:0000256" key="9">
    <source>
        <dbReference type="SAM" id="Phobius"/>
    </source>
</evidence>
<feature type="transmembrane region" description="Helical" evidence="9">
    <location>
        <begin position="531"/>
        <end position="553"/>
    </location>
</feature>
<protein>
    <submittedName>
        <fullName evidence="12">Transporter</fullName>
    </submittedName>
</protein>
<sequence>MAIKPLIPLISLLFFPIQAVQSRLISLSTSNQLVDDGLDNNSPQYQHQQFNNLLSSRSTCDHTYGFIPCADNVGGYIFQIVLFQYLLFIGSKLVRDGSKKLFTMLGTGIFGASIFGLLLGLPEVIFVVISGVFTSKWEAKQMVSLGVAVYAGSIVLCLTLIWGTCVIIAREDLLNNINTGTYNLLDDDPSPSYQCLFVKNIFFQLKGTGVHTDNETRHTAGIMLLSLLPYCILQNIYIFNTPSSDIFRKIILVAFVVSTLLLLAYFIYQILNPWIQERSLQYSKRETLVKEFMKYALKHTQGNLIDENGQPNVPAIERLFQEVDKNSDNSISIDELENLVHELDPENDEVDEKFSEKQLIEAFQLSRLGRISLKEFIQGIMNLFHNAKETTTETRDNVAKRFLGKVIKPFIVARTTRTTTIEQSAVESSWEEIDSKLFEVKHDGTMHQKLLMAWAYTKPISEIIFGVLVITFIGDLFMDSVIDLSDSMGISTFSISFIIVPIIMNAKKAISAIVSASKKNKKTISLTFSEIYGEVIMNNVMGLTTLLAIVWANHLDWEYSAEVLIILVTCATVGSIAFWCTTYPLWTCLFAVFIYLFSIALYYVFNFSLGW</sequence>
<feature type="chain" id="PRO_5043887169" evidence="10">
    <location>
        <begin position="23"/>
        <end position="611"/>
    </location>
</feature>
<dbReference type="InterPro" id="IPR004837">
    <property type="entry name" value="NaCa_Exmemb"/>
</dbReference>
<feature type="transmembrane region" description="Helical" evidence="9">
    <location>
        <begin position="459"/>
        <end position="478"/>
    </location>
</feature>
<dbReference type="GO" id="GO:0016020">
    <property type="term" value="C:membrane"/>
    <property type="evidence" value="ECO:0007669"/>
    <property type="project" value="InterPro"/>
</dbReference>
<dbReference type="SUPFAM" id="SSF47473">
    <property type="entry name" value="EF-hand"/>
    <property type="match status" value="1"/>
</dbReference>
<dbReference type="Pfam" id="PF13499">
    <property type="entry name" value="EF-hand_7"/>
    <property type="match status" value="1"/>
</dbReference>
<evidence type="ECO:0000256" key="8">
    <source>
        <dbReference type="ARBA" id="ARBA00023136"/>
    </source>
</evidence>
<dbReference type="GO" id="GO:0012505">
    <property type="term" value="C:endomembrane system"/>
    <property type="evidence" value="ECO:0007669"/>
    <property type="project" value="UniProtKB-SubCell"/>
</dbReference>
<organism evidence="12 13">
    <name type="scientific">Lithospermum erythrorhizon</name>
    <name type="common">Purple gromwell</name>
    <name type="synonym">Lithospermum officinale var. erythrorhizon</name>
    <dbReference type="NCBI Taxonomy" id="34254"/>
    <lineage>
        <taxon>Eukaryota</taxon>
        <taxon>Viridiplantae</taxon>
        <taxon>Streptophyta</taxon>
        <taxon>Embryophyta</taxon>
        <taxon>Tracheophyta</taxon>
        <taxon>Spermatophyta</taxon>
        <taxon>Magnoliopsida</taxon>
        <taxon>eudicotyledons</taxon>
        <taxon>Gunneridae</taxon>
        <taxon>Pentapetalae</taxon>
        <taxon>asterids</taxon>
        <taxon>lamiids</taxon>
        <taxon>Boraginales</taxon>
        <taxon>Boraginaceae</taxon>
        <taxon>Boraginoideae</taxon>
        <taxon>Lithospermeae</taxon>
        <taxon>Lithospermum</taxon>
    </lineage>
</organism>
<dbReference type="GO" id="GO:0005509">
    <property type="term" value="F:calcium ion binding"/>
    <property type="evidence" value="ECO:0007669"/>
    <property type="project" value="InterPro"/>
</dbReference>
<dbReference type="CDD" id="cd00051">
    <property type="entry name" value="EFh"/>
    <property type="match status" value="1"/>
</dbReference>
<gene>
    <name evidence="12" type="ORF">LIER_19496</name>
</gene>
<dbReference type="PANTHER" id="PTHR31503:SF85">
    <property type="entry name" value="CALCIUM-BINDING EF-HAND FAMILY PROTEIN"/>
    <property type="match status" value="1"/>
</dbReference>
<dbReference type="InterPro" id="IPR011992">
    <property type="entry name" value="EF-hand-dom_pair"/>
</dbReference>
<dbReference type="PANTHER" id="PTHR31503">
    <property type="entry name" value="VACUOLAR CALCIUM ION TRANSPORTER"/>
    <property type="match status" value="1"/>
</dbReference>
<keyword evidence="6 9" id="KW-1133">Transmembrane helix</keyword>
<evidence type="ECO:0000256" key="6">
    <source>
        <dbReference type="ARBA" id="ARBA00022989"/>
    </source>
</evidence>
<dbReference type="GO" id="GO:0015369">
    <property type="term" value="F:calcium:proton antiporter activity"/>
    <property type="evidence" value="ECO:0007669"/>
    <property type="project" value="TreeGrafter"/>
</dbReference>
<feature type="domain" description="EF-hand" evidence="11">
    <location>
        <begin position="311"/>
        <end position="346"/>
    </location>
</feature>
<dbReference type="InterPro" id="IPR018247">
    <property type="entry name" value="EF_Hand_1_Ca_BS"/>
</dbReference>
<accession>A0AAV3QJH6</accession>
<keyword evidence="8 9" id="KW-0472">Membrane</keyword>
<feature type="transmembrane region" description="Helical" evidence="9">
    <location>
        <begin position="490"/>
        <end position="510"/>
    </location>
</feature>
<keyword evidence="4 9" id="KW-0812">Transmembrane</keyword>
<keyword evidence="2" id="KW-0813">Transport</keyword>
<keyword evidence="13" id="KW-1185">Reference proteome</keyword>
<keyword evidence="3" id="KW-0050">Antiport</keyword>
<feature type="transmembrane region" description="Helical" evidence="9">
    <location>
        <begin position="76"/>
        <end position="94"/>
    </location>
</feature>
<dbReference type="AlphaFoldDB" id="A0AAV3QJH6"/>
<evidence type="ECO:0000259" key="11">
    <source>
        <dbReference type="PROSITE" id="PS50222"/>
    </source>
</evidence>
<dbReference type="EMBL" id="BAABME010004824">
    <property type="protein sequence ID" value="GAA0163695.1"/>
    <property type="molecule type" value="Genomic_DNA"/>
</dbReference>
<comment type="subcellular location">
    <subcellularLocation>
        <location evidence="1">Endomembrane system</location>
        <topology evidence="1">Multi-pass membrane protein</topology>
    </subcellularLocation>
</comment>
<evidence type="ECO:0000256" key="3">
    <source>
        <dbReference type="ARBA" id="ARBA00022449"/>
    </source>
</evidence>
<name>A0AAV3QJH6_LITER</name>
<feature type="transmembrane region" description="Helical" evidence="9">
    <location>
        <begin position="149"/>
        <end position="169"/>
    </location>
</feature>
<feature type="transmembrane region" description="Helical" evidence="9">
    <location>
        <begin position="246"/>
        <end position="268"/>
    </location>
</feature>
<evidence type="ECO:0000256" key="10">
    <source>
        <dbReference type="SAM" id="SignalP"/>
    </source>
</evidence>
<feature type="transmembrane region" description="Helical" evidence="9">
    <location>
        <begin position="586"/>
        <end position="605"/>
    </location>
</feature>
<evidence type="ECO:0000256" key="4">
    <source>
        <dbReference type="ARBA" id="ARBA00022692"/>
    </source>
</evidence>
<proteinExistence type="predicted"/>
<dbReference type="PROSITE" id="PS00018">
    <property type="entry name" value="EF_HAND_1"/>
    <property type="match status" value="1"/>
</dbReference>
<feature type="transmembrane region" description="Helical" evidence="9">
    <location>
        <begin position="220"/>
        <end position="240"/>
    </location>
</feature>
<dbReference type="InterPro" id="IPR004713">
    <property type="entry name" value="CaH_exchang"/>
</dbReference>